<feature type="domain" description="Enoyl reductase (ER)" evidence="3">
    <location>
        <begin position="10"/>
        <end position="316"/>
    </location>
</feature>
<dbReference type="InterPro" id="IPR020843">
    <property type="entry name" value="ER"/>
</dbReference>
<dbReference type="EMBL" id="PJAF01000005">
    <property type="protein sequence ID" value="PKF69235.1"/>
    <property type="molecule type" value="Genomic_DNA"/>
</dbReference>
<dbReference type="PANTHER" id="PTHR48106">
    <property type="entry name" value="QUINONE OXIDOREDUCTASE PIG3-RELATED"/>
    <property type="match status" value="1"/>
</dbReference>
<dbReference type="PANTHER" id="PTHR48106:SF8">
    <property type="entry name" value="OS02G0805600 PROTEIN"/>
    <property type="match status" value="1"/>
</dbReference>
<reference evidence="4 5" key="1">
    <citation type="submission" date="2017-12" db="EMBL/GenBank/DDBJ databases">
        <title>Corynebacterium mastitidis 16-1433 Genome.</title>
        <authorList>
            <person name="Gulvik C.A."/>
        </authorList>
    </citation>
    <scope>NUCLEOTIDE SEQUENCE [LARGE SCALE GENOMIC DNA]</scope>
    <source>
        <strain evidence="4 5">16-1433</strain>
    </source>
</reference>
<dbReference type="SUPFAM" id="SSF51735">
    <property type="entry name" value="NAD(P)-binding Rossmann-fold domains"/>
    <property type="match status" value="1"/>
</dbReference>
<dbReference type="CDD" id="cd05276">
    <property type="entry name" value="p53_inducible_oxidoreductase"/>
    <property type="match status" value="1"/>
</dbReference>
<dbReference type="GO" id="GO:0070402">
    <property type="term" value="F:NADPH binding"/>
    <property type="evidence" value="ECO:0007669"/>
    <property type="project" value="TreeGrafter"/>
</dbReference>
<dbReference type="GO" id="GO:0016651">
    <property type="term" value="F:oxidoreductase activity, acting on NAD(P)H"/>
    <property type="evidence" value="ECO:0007669"/>
    <property type="project" value="TreeGrafter"/>
</dbReference>
<gene>
    <name evidence="4" type="ORF">CXB45_02655</name>
</gene>
<dbReference type="RefSeq" id="WP_101173077.1">
    <property type="nucleotide sequence ID" value="NZ_JAKRKB010000009.1"/>
</dbReference>
<sequence>MKAITLTDPADAASLALRDAPTPTLRPGEVLVKVHTAGVNRADLLQAQGHYPPPPGAPETIGLECSGTIVDAGDTSRRPGEEVGCLLAGGGYAEYVAVPEGQLAPIPEGLSLAETGSFMEVACTVWSNLGMVAGLGAGQRLLIHGGAGGIGACAIQVAKALGAEVAVTAGSGEKLEFCRELGADILINYHEKDFTEELRGSCDVILDIIGAKYLDRNMRCLALDGQLVIIGLQGGTKAEVNLGAMLPRRQSIHATTVRARDLADKARIVSATVDNVWPMLASGALRHRVHATYPLAEAARAHAALRSGEVTGKVALRVSEDPAA</sequence>
<evidence type="ECO:0000313" key="4">
    <source>
        <dbReference type="EMBL" id="PKF69235.1"/>
    </source>
</evidence>
<organism evidence="4 5">
    <name type="scientific">Corynebacterium mastitidis</name>
    <dbReference type="NCBI Taxonomy" id="161890"/>
    <lineage>
        <taxon>Bacteria</taxon>
        <taxon>Bacillati</taxon>
        <taxon>Actinomycetota</taxon>
        <taxon>Actinomycetes</taxon>
        <taxon>Mycobacteriales</taxon>
        <taxon>Corynebacteriaceae</taxon>
        <taxon>Corynebacterium</taxon>
    </lineage>
</organism>
<dbReference type="OrthoDB" id="9780520at2"/>
<evidence type="ECO:0000313" key="5">
    <source>
        <dbReference type="Proteomes" id="UP000233249"/>
    </source>
</evidence>
<dbReference type="GO" id="GO:0008270">
    <property type="term" value="F:zinc ion binding"/>
    <property type="evidence" value="ECO:0007669"/>
    <property type="project" value="InterPro"/>
</dbReference>
<protein>
    <submittedName>
        <fullName evidence="4">NAD(P)H-quinone oxidoreductase</fullName>
    </submittedName>
</protein>
<dbReference type="InterPro" id="IPR014189">
    <property type="entry name" value="Quinone_OxRdtase_PIG3"/>
</dbReference>
<dbReference type="SMART" id="SM00829">
    <property type="entry name" value="PKS_ER"/>
    <property type="match status" value="1"/>
</dbReference>
<evidence type="ECO:0000256" key="1">
    <source>
        <dbReference type="ARBA" id="ARBA00022857"/>
    </source>
</evidence>
<dbReference type="Pfam" id="PF00107">
    <property type="entry name" value="ADH_zinc_N"/>
    <property type="match status" value="1"/>
</dbReference>
<accession>A0A2N0X949</accession>
<dbReference type="PROSITE" id="PS01162">
    <property type="entry name" value="QOR_ZETA_CRYSTAL"/>
    <property type="match status" value="1"/>
</dbReference>
<keyword evidence="1" id="KW-0521">NADP</keyword>
<dbReference type="InterPro" id="IPR036291">
    <property type="entry name" value="NAD(P)-bd_dom_sf"/>
</dbReference>
<dbReference type="Pfam" id="PF08240">
    <property type="entry name" value="ADH_N"/>
    <property type="match status" value="1"/>
</dbReference>
<dbReference type="Gene3D" id="3.40.50.720">
    <property type="entry name" value="NAD(P)-binding Rossmann-like Domain"/>
    <property type="match status" value="1"/>
</dbReference>
<dbReference type="Proteomes" id="UP000233249">
    <property type="component" value="Unassembled WGS sequence"/>
</dbReference>
<dbReference type="STRING" id="1121365.GCA_000375365_00973"/>
<keyword evidence="2" id="KW-0560">Oxidoreductase</keyword>
<dbReference type="SUPFAM" id="SSF50129">
    <property type="entry name" value="GroES-like"/>
    <property type="match status" value="1"/>
</dbReference>
<dbReference type="NCBIfam" id="TIGR02824">
    <property type="entry name" value="quinone_pig3"/>
    <property type="match status" value="1"/>
</dbReference>
<dbReference type="Gene3D" id="3.90.180.10">
    <property type="entry name" value="Medium-chain alcohol dehydrogenases, catalytic domain"/>
    <property type="match status" value="1"/>
</dbReference>
<name>A0A2N0X949_9CORY</name>
<evidence type="ECO:0000259" key="3">
    <source>
        <dbReference type="SMART" id="SM00829"/>
    </source>
</evidence>
<proteinExistence type="predicted"/>
<dbReference type="InterPro" id="IPR011032">
    <property type="entry name" value="GroES-like_sf"/>
</dbReference>
<evidence type="ECO:0000256" key="2">
    <source>
        <dbReference type="ARBA" id="ARBA00023002"/>
    </source>
</evidence>
<comment type="caution">
    <text evidence="4">The sequence shown here is derived from an EMBL/GenBank/DDBJ whole genome shotgun (WGS) entry which is preliminary data.</text>
</comment>
<dbReference type="InterPro" id="IPR002364">
    <property type="entry name" value="Quin_OxRdtase/zeta-crystal_CS"/>
</dbReference>
<dbReference type="AlphaFoldDB" id="A0A2N0X949"/>
<dbReference type="InterPro" id="IPR013149">
    <property type="entry name" value="ADH-like_C"/>
</dbReference>
<dbReference type="InterPro" id="IPR013154">
    <property type="entry name" value="ADH-like_N"/>
</dbReference>